<gene>
    <name evidence="13" type="ORF">AMJAP_3038</name>
</gene>
<dbReference type="PANTHER" id="PTHR30069:SF27">
    <property type="entry name" value="BLL4766 PROTEIN"/>
    <property type="match status" value="1"/>
</dbReference>
<evidence type="ECO:0000259" key="12">
    <source>
        <dbReference type="Pfam" id="PF07715"/>
    </source>
</evidence>
<dbReference type="EMBL" id="AP014545">
    <property type="protein sequence ID" value="BBB27623.1"/>
    <property type="molecule type" value="Genomic_DNA"/>
</dbReference>
<dbReference type="SUPFAM" id="SSF56935">
    <property type="entry name" value="Porins"/>
    <property type="match status" value="1"/>
</dbReference>
<keyword evidence="3 8" id="KW-1134">Transmembrane beta strand</keyword>
<evidence type="ECO:0000256" key="3">
    <source>
        <dbReference type="ARBA" id="ARBA00022452"/>
    </source>
</evidence>
<proteinExistence type="inferred from homology"/>
<reference evidence="13 14" key="1">
    <citation type="journal article" date="2008" name="Int. J. Syst. Evol. Microbiol.">
        <title>Amphritea japonica sp. nov. and Amphritea balenae sp. nov., isolated from the sediment adjacent to sperm whale carcasses off Kagoshima, Japan.</title>
        <authorList>
            <person name="Miyazaki M."/>
            <person name="Nogi Y."/>
            <person name="Fujiwara Y."/>
            <person name="Kawato M."/>
            <person name="Nagahama T."/>
            <person name="Kubokawa K."/>
            <person name="Horikoshi K."/>
        </authorList>
    </citation>
    <scope>NUCLEOTIDE SEQUENCE [LARGE SCALE GENOMIC DNA]</scope>
    <source>
        <strain evidence="13 14">ATCC BAA-1530</strain>
    </source>
</reference>
<evidence type="ECO:0000313" key="14">
    <source>
        <dbReference type="Proteomes" id="UP000595663"/>
    </source>
</evidence>
<dbReference type="Gene3D" id="2.170.130.10">
    <property type="entry name" value="TonB-dependent receptor, plug domain"/>
    <property type="match status" value="1"/>
</dbReference>
<keyword evidence="5 9" id="KW-0798">TonB box</keyword>
<dbReference type="GO" id="GO:0009279">
    <property type="term" value="C:cell outer membrane"/>
    <property type="evidence" value="ECO:0007669"/>
    <property type="project" value="UniProtKB-SubCell"/>
</dbReference>
<evidence type="ECO:0000313" key="13">
    <source>
        <dbReference type="EMBL" id="BBB27623.1"/>
    </source>
</evidence>
<evidence type="ECO:0000256" key="9">
    <source>
        <dbReference type="RuleBase" id="RU003357"/>
    </source>
</evidence>
<dbReference type="InterPro" id="IPR012910">
    <property type="entry name" value="Plug_dom"/>
</dbReference>
<feature type="chain" id="PRO_5032279441" evidence="10">
    <location>
        <begin position="29"/>
        <end position="692"/>
    </location>
</feature>
<dbReference type="AlphaFoldDB" id="A0A7R6PDU3"/>
<dbReference type="PANTHER" id="PTHR30069">
    <property type="entry name" value="TONB-DEPENDENT OUTER MEMBRANE RECEPTOR"/>
    <property type="match status" value="1"/>
</dbReference>
<dbReference type="PROSITE" id="PS52016">
    <property type="entry name" value="TONB_DEPENDENT_REC_3"/>
    <property type="match status" value="1"/>
</dbReference>
<keyword evidence="2 8" id="KW-0813">Transport</keyword>
<dbReference type="Pfam" id="PF07715">
    <property type="entry name" value="Plug"/>
    <property type="match status" value="1"/>
</dbReference>
<dbReference type="KEGG" id="ajp:AMJAP_3038"/>
<dbReference type="Gene3D" id="2.40.170.20">
    <property type="entry name" value="TonB-dependent receptor, beta-barrel domain"/>
    <property type="match status" value="1"/>
</dbReference>
<dbReference type="InterPro" id="IPR037066">
    <property type="entry name" value="Plug_dom_sf"/>
</dbReference>
<sequence>MPYIDSHWALKSLSAAAFLSFVSFQTAAQDELSELDYLNDIEVTFAATRLPQQLKNAPASVTIIDRAMIDASSATNITELMRLVPGLQSYHIATNASAVSYHGMSDKFPPRMEVMIDGRSVYIPLFSAVIWETLPLSIDDIARIEVVRGTNTVTQGSNAFLGAINIITHSALGHTNNLVKYTSGEFNNNTYFGRYSGAHRLGFYSLSAEVSGNDGSQFSNGEQDPYLNRHLTFNNTFSPTLFDTISLNLGMSSGYSTVGDIIRNPDLKRRDFSNHFESIEWKHATDESDLTVHYSHSYNDIDARSLTAAETGLGLVLGQALLNVNSPFKITAETGKIEQHDLEVSLRQQLNNNTKIINGISYRSASAQNRQLLDSLEWVNESSVRLFSNIEYQTNRWIYNLGLTGEKSDHNGSRVSPRIAANYQLSDSSSIRCSVSRAYRMPSLLEANYQSTIYAPAGYPLPVYDYAFTRNSNLKPEQLDSVDVGVLATWPEYSSSLDLRIFLEEISNGITENEIMSKPELAALLSGKTSKVHIMDNTSEWQNKGFELQYKYQSQNTFKPLFVLNYGYIETRGNRLLSEVTNRVDPLETRNPMHTASLLASATLPNELQISLNHYFLSSVQWIEAHRNVDVDPPNSPYHRTDLKISKKLKLSSQNELSIALIVQNLLDNPYSEFYAENMFEQRTYIQAQLSF</sequence>
<dbReference type="InterPro" id="IPR036942">
    <property type="entry name" value="Beta-barrel_TonB_sf"/>
</dbReference>
<evidence type="ECO:0000256" key="1">
    <source>
        <dbReference type="ARBA" id="ARBA00004571"/>
    </source>
</evidence>
<name>A0A7R6PDU3_9GAMM</name>
<comment type="subcellular location">
    <subcellularLocation>
        <location evidence="1 8">Cell outer membrane</location>
        <topology evidence="1 8">Multi-pass membrane protein</topology>
    </subcellularLocation>
</comment>
<evidence type="ECO:0000256" key="7">
    <source>
        <dbReference type="ARBA" id="ARBA00023237"/>
    </source>
</evidence>
<keyword evidence="10" id="KW-0732">Signal</keyword>
<keyword evidence="6 8" id="KW-0472">Membrane</keyword>
<dbReference type="InterPro" id="IPR000531">
    <property type="entry name" value="Beta-barrel_TonB"/>
</dbReference>
<feature type="domain" description="TonB-dependent receptor plug" evidence="12">
    <location>
        <begin position="54"/>
        <end position="162"/>
    </location>
</feature>
<dbReference type="RefSeq" id="WP_019623104.1">
    <property type="nucleotide sequence ID" value="NZ_AP014545.1"/>
</dbReference>
<dbReference type="OrthoDB" id="9758929at2"/>
<evidence type="ECO:0000256" key="6">
    <source>
        <dbReference type="ARBA" id="ARBA00023136"/>
    </source>
</evidence>
<evidence type="ECO:0000256" key="5">
    <source>
        <dbReference type="ARBA" id="ARBA00023077"/>
    </source>
</evidence>
<feature type="domain" description="TonB-dependent receptor-like beta-barrel" evidence="11">
    <location>
        <begin position="231"/>
        <end position="666"/>
    </location>
</feature>
<evidence type="ECO:0000259" key="11">
    <source>
        <dbReference type="Pfam" id="PF00593"/>
    </source>
</evidence>
<evidence type="ECO:0000256" key="4">
    <source>
        <dbReference type="ARBA" id="ARBA00022692"/>
    </source>
</evidence>
<feature type="signal peptide" evidence="10">
    <location>
        <begin position="1"/>
        <end position="28"/>
    </location>
</feature>
<comment type="similarity">
    <text evidence="8 9">Belongs to the TonB-dependent receptor family.</text>
</comment>
<protein>
    <submittedName>
        <fullName evidence="13">Iron complex outermembrane recepter protein</fullName>
    </submittedName>
</protein>
<dbReference type="InterPro" id="IPR039426">
    <property type="entry name" value="TonB-dep_rcpt-like"/>
</dbReference>
<keyword evidence="7 8" id="KW-0998">Cell outer membrane</keyword>
<keyword evidence="14" id="KW-1185">Reference proteome</keyword>
<dbReference type="Proteomes" id="UP000595663">
    <property type="component" value="Chromosome"/>
</dbReference>
<accession>A0A7R6PDU3</accession>
<evidence type="ECO:0000256" key="8">
    <source>
        <dbReference type="PROSITE-ProRule" id="PRU01360"/>
    </source>
</evidence>
<keyword evidence="4 8" id="KW-0812">Transmembrane</keyword>
<dbReference type="GO" id="GO:0044718">
    <property type="term" value="P:siderophore transmembrane transport"/>
    <property type="evidence" value="ECO:0007669"/>
    <property type="project" value="TreeGrafter"/>
</dbReference>
<evidence type="ECO:0000256" key="10">
    <source>
        <dbReference type="SAM" id="SignalP"/>
    </source>
</evidence>
<dbReference type="GO" id="GO:0015344">
    <property type="term" value="F:siderophore uptake transmembrane transporter activity"/>
    <property type="evidence" value="ECO:0007669"/>
    <property type="project" value="TreeGrafter"/>
</dbReference>
<organism evidence="13 14">
    <name type="scientific">Amphritea japonica ATCC BAA-1530</name>
    <dbReference type="NCBI Taxonomy" id="1278309"/>
    <lineage>
        <taxon>Bacteria</taxon>
        <taxon>Pseudomonadati</taxon>
        <taxon>Pseudomonadota</taxon>
        <taxon>Gammaproteobacteria</taxon>
        <taxon>Oceanospirillales</taxon>
        <taxon>Oceanospirillaceae</taxon>
        <taxon>Amphritea</taxon>
    </lineage>
</organism>
<evidence type="ECO:0000256" key="2">
    <source>
        <dbReference type="ARBA" id="ARBA00022448"/>
    </source>
</evidence>
<dbReference type="Pfam" id="PF00593">
    <property type="entry name" value="TonB_dep_Rec_b-barrel"/>
    <property type="match status" value="1"/>
</dbReference>